<accession>A0A2I0UPU5</accession>
<reference evidence="3" key="2">
    <citation type="submission" date="2017-12" db="EMBL/GenBank/DDBJ databases">
        <title>Genome sequence of the Bar-tailed Godwit (Limosa lapponica baueri).</title>
        <authorList>
            <person name="Lima N.C.B."/>
            <person name="Parody-Merino A.M."/>
            <person name="Battley P.F."/>
            <person name="Fidler A.E."/>
            <person name="Prosdocimi F."/>
        </authorList>
    </citation>
    <scope>NUCLEOTIDE SEQUENCE [LARGE SCALE GENOMIC DNA]</scope>
</reference>
<organism evidence="2 3">
    <name type="scientific">Limosa lapponica baueri</name>
    <dbReference type="NCBI Taxonomy" id="1758121"/>
    <lineage>
        <taxon>Eukaryota</taxon>
        <taxon>Metazoa</taxon>
        <taxon>Chordata</taxon>
        <taxon>Craniata</taxon>
        <taxon>Vertebrata</taxon>
        <taxon>Euteleostomi</taxon>
        <taxon>Archelosauria</taxon>
        <taxon>Archosauria</taxon>
        <taxon>Dinosauria</taxon>
        <taxon>Saurischia</taxon>
        <taxon>Theropoda</taxon>
        <taxon>Coelurosauria</taxon>
        <taxon>Aves</taxon>
        <taxon>Neognathae</taxon>
        <taxon>Neoaves</taxon>
        <taxon>Charadriiformes</taxon>
        <taxon>Scolopacidae</taxon>
        <taxon>Limosa</taxon>
    </lineage>
</organism>
<proteinExistence type="predicted"/>
<reference evidence="3" key="1">
    <citation type="submission" date="2017-11" db="EMBL/GenBank/DDBJ databases">
        <authorList>
            <person name="Lima N.C."/>
            <person name="Parody-Merino A.M."/>
            <person name="Battley P.F."/>
            <person name="Fidler A.E."/>
            <person name="Prosdocimi F."/>
        </authorList>
    </citation>
    <scope>NUCLEOTIDE SEQUENCE [LARGE SCALE GENOMIC DNA]</scope>
</reference>
<gene>
    <name evidence="2" type="ORF">llap_1682</name>
</gene>
<protein>
    <submittedName>
        <fullName evidence="2">Uncharacterized protein</fullName>
    </submittedName>
</protein>
<dbReference type="PANTHER" id="PTHR21583">
    <property type="entry name" value="ELYS PROTEIN"/>
    <property type="match status" value="1"/>
</dbReference>
<name>A0A2I0UPU5_LIMLA</name>
<feature type="region of interest" description="Disordered" evidence="1">
    <location>
        <begin position="265"/>
        <end position="308"/>
    </location>
</feature>
<dbReference type="AlphaFoldDB" id="A0A2I0UPU5"/>
<evidence type="ECO:0000313" key="2">
    <source>
        <dbReference type="EMBL" id="PKU48051.1"/>
    </source>
</evidence>
<dbReference type="Proteomes" id="UP000233556">
    <property type="component" value="Unassembled WGS sequence"/>
</dbReference>
<feature type="compositionally biased region" description="Polar residues" evidence="1">
    <location>
        <begin position="265"/>
        <end position="288"/>
    </location>
</feature>
<feature type="compositionally biased region" description="Basic and acidic residues" evidence="1">
    <location>
        <begin position="295"/>
        <end position="307"/>
    </location>
</feature>
<sequence length="327" mass="35902">MKLVRGLENKPYEEWLRELGLFSLEERRLRGGLVVLYNYLKGGCSEALNFLKKSRPLIRETIHDSCNRRLVAGLQSPRLVDVQPSSLSQNDRDPCLSERAVARNSVLDQYGKILPRVQRKLAAEKAKPYHLPSWRLREVSRPKPLSTVINQANAGNMCTRENFLSTVLSKIREVSAGNEQKTGFSQGHSLPNLVDSPIASCLAAQSPRRASTSFWASSPLRSNMPGSISQKNFSGASELNFLQTPPVTKRAQVLATSASGVPGFTPQSVLRSSLRTTPLATPSASPGRSVTPPLRAKEPGISSREENSNATWTAGVDLLGEEIPYIE</sequence>
<dbReference type="InterPro" id="IPR052620">
    <property type="entry name" value="ELYS/MEL-28_NucAsmblyFactor"/>
</dbReference>
<evidence type="ECO:0000256" key="1">
    <source>
        <dbReference type="SAM" id="MobiDB-lite"/>
    </source>
</evidence>
<dbReference type="EMBL" id="KZ505662">
    <property type="protein sequence ID" value="PKU48051.1"/>
    <property type="molecule type" value="Genomic_DNA"/>
</dbReference>
<dbReference type="PANTHER" id="PTHR21583:SF8">
    <property type="entry name" value="PROTEIN ELYS"/>
    <property type="match status" value="1"/>
</dbReference>
<evidence type="ECO:0000313" key="3">
    <source>
        <dbReference type="Proteomes" id="UP000233556"/>
    </source>
</evidence>
<keyword evidence="3" id="KW-1185">Reference proteome</keyword>
<dbReference type="OrthoDB" id="20729at2759"/>